<dbReference type="PROSITE" id="PS50014">
    <property type="entry name" value="BROMODOMAIN_2"/>
    <property type="match status" value="1"/>
</dbReference>
<dbReference type="SMART" id="SM00297">
    <property type="entry name" value="BROMO"/>
    <property type="match status" value="1"/>
</dbReference>
<gene>
    <name evidence="5" type="ORF">BdWA1_001835</name>
</gene>
<dbReference type="Pfam" id="PF00439">
    <property type="entry name" value="Bromodomain"/>
    <property type="match status" value="1"/>
</dbReference>
<keyword evidence="1 2" id="KW-0103">Bromodomain</keyword>
<sequence>MAGRRGPVGSSSTDAYTPWVEQEKYHALQLRLKHIYLEYLNKLIRKDKQKIFRFPVDTSIVTDYTNYVTNPMDFDTMLKKVERNEYNENQAAFDEDVNLIIKHCQTYNGHNTIFYQAADRLKEYYAKLRPMLLKHVSEVLSRKRRGAPATKEAPPAEPQRGRKKGNQSDSQASLKSTSSTKSVTSQRTSESVDSSVASQENSKPKKKRRQGEQPRNLHLTVDAIRQMGRNNPLIQATHYAVNAHGLTRDSIGHLTSSGTGVTRLANALVMLQTQLMRTPYAYYSWFRRCLNPLVRINSEIAFRRSVDVIYGQRKCTINKIKRLVSGIKNESYGTSVRKFVGEENIALLNTIYPKFSETLRELEISPHLLGINNEMLF</sequence>
<dbReference type="RefSeq" id="XP_067803430.1">
    <property type="nucleotide sequence ID" value="XM_067946866.1"/>
</dbReference>
<dbReference type="GeneID" id="94336133"/>
<reference evidence="5" key="1">
    <citation type="journal article" date="2023" name="Nat. Microbiol.">
        <title>Babesia duncani multi-omics identifies virulence factors and drug targets.</title>
        <authorList>
            <person name="Singh P."/>
            <person name="Lonardi S."/>
            <person name="Liang Q."/>
            <person name="Vydyam P."/>
            <person name="Khabirova E."/>
            <person name="Fang T."/>
            <person name="Gihaz S."/>
            <person name="Thekkiniath J."/>
            <person name="Munshi M."/>
            <person name="Abel S."/>
            <person name="Ciampossin L."/>
            <person name="Batugedara G."/>
            <person name="Gupta M."/>
            <person name="Lu X.M."/>
            <person name="Lenz T."/>
            <person name="Chakravarty S."/>
            <person name="Cornillot E."/>
            <person name="Hu Y."/>
            <person name="Ma W."/>
            <person name="Gonzalez L.M."/>
            <person name="Sanchez S."/>
            <person name="Estrada K."/>
            <person name="Sanchez-Flores A."/>
            <person name="Montero E."/>
            <person name="Harb O.S."/>
            <person name="Le Roch K.G."/>
            <person name="Mamoun C.B."/>
        </authorList>
    </citation>
    <scope>NUCLEOTIDE SEQUENCE</scope>
    <source>
        <strain evidence="5">WA1</strain>
    </source>
</reference>
<evidence type="ECO:0000313" key="6">
    <source>
        <dbReference type="Proteomes" id="UP001214638"/>
    </source>
</evidence>
<name>A0AAD9PLJ7_9APIC</name>
<evidence type="ECO:0000259" key="4">
    <source>
        <dbReference type="PROSITE" id="PS50014"/>
    </source>
</evidence>
<dbReference type="PANTHER" id="PTHR22881">
    <property type="entry name" value="BROMODOMAIN CONTAINING PROTEIN"/>
    <property type="match status" value="1"/>
</dbReference>
<dbReference type="PRINTS" id="PR00503">
    <property type="entry name" value="BROMODOMAIN"/>
</dbReference>
<dbReference type="EMBL" id="JALLKP010000002">
    <property type="protein sequence ID" value="KAK2196588.1"/>
    <property type="molecule type" value="Genomic_DNA"/>
</dbReference>
<dbReference type="KEGG" id="bdw:94336133"/>
<accession>A0AAD9PLJ7</accession>
<evidence type="ECO:0000313" key="5">
    <source>
        <dbReference type="EMBL" id="KAK2196588.1"/>
    </source>
</evidence>
<dbReference type="PANTHER" id="PTHR22881:SF27">
    <property type="entry name" value="BROMODOMAIN CONTAINING 7_9"/>
    <property type="match status" value="1"/>
</dbReference>
<organism evidence="5 6">
    <name type="scientific">Babesia duncani</name>
    <dbReference type="NCBI Taxonomy" id="323732"/>
    <lineage>
        <taxon>Eukaryota</taxon>
        <taxon>Sar</taxon>
        <taxon>Alveolata</taxon>
        <taxon>Apicomplexa</taxon>
        <taxon>Aconoidasida</taxon>
        <taxon>Piroplasmida</taxon>
        <taxon>Babesiidae</taxon>
        <taxon>Babesia</taxon>
    </lineage>
</organism>
<evidence type="ECO:0000256" key="3">
    <source>
        <dbReference type="SAM" id="MobiDB-lite"/>
    </source>
</evidence>
<dbReference type="InterPro" id="IPR051831">
    <property type="entry name" value="Bromodomain_contain_prot"/>
</dbReference>
<dbReference type="Gene3D" id="1.20.920.10">
    <property type="entry name" value="Bromodomain-like"/>
    <property type="match status" value="1"/>
</dbReference>
<feature type="compositionally biased region" description="Low complexity" evidence="3">
    <location>
        <begin position="167"/>
        <end position="189"/>
    </location>
</feature>
<proteinExistence type="predicted"/>
<comment type="caution">
    <text evidence="5">The sequence shown here is derived from an EMBL/GenBank/DDBJ whole genome shotgun (WGS) entry which is preliminary data.</text>
</comment>
<feature type="domain" description="Bromo" evidence="4">
    <location>
        <begin position="44"/>
        <end position="115"/>
    </location>
</feature>
<evidence type="ECO:0000256" key="2">
    <source>
        <dbReference type="PROSITE-ProRule" id="PRU00035"/>
    </source>
</evidence>
<dbReference type="InterPro" id="IPR036427">
    <property type="entry name" value="Bromodomain-like_sf"/>
</dbReference>
<keyword evidence="6" id="KW-1185">Reference proteome</keyword>
<feature type="compositionally biased region" description="Polar residues" evidence="3">
    <location>
        <begin position="191"/>
        <end position="201"/>
    </location>
</feature>
<dbReference type="Proteomes" id="UP001214638">
    <property type="component" value="Unassembled WGS sequence"/>
</dbReference>
<evidence type="ECO:0000256" key="1">
    <source>
        <dbReference type="ARBA" id="ARBA00023117"/>
    </source>
</evidence>
<protein>
    <submittedName>
        <fullName evidence="5">Bifunctional Bromodomain/Bromodomain-like superfamily</fullName>
    </submittedName>
</protein>
<feature type="region of interest" description="Disordered" evidence="3">
    <location>
        <begin position="142"/>
        <end position="217"/>
    </location>
</feature>
<dbReference type="SUPFAM" id="SSF47370">
    <property type="entry name" value="Bromodomain"/>
    <property type="match status" value="1"/>
</dbReference>
<dbReference type="AlphaFoldDB" id="A0AAD9PLJ7"/>
<dbReference type="InterPro" id="IPR001487">
    <property type="entry name" value="Bromodomain"/>
</dbReference>